<evidence type="ECO:0000313" key="1">
    <source>
        <dbReference type="EMBL" id="QKK80995.1"/>
    </source>
</evidence>
<reference evidence="1 2" key="1">
    <citation type="submission" date="2020-06" db="EMBL/GenBank/DDBJ databases">
        <authorList>
            <person name="Voronona O.L."/>
            <person name="Aksenova E.I."/>
            <person name="Kunda M.S."/>
            <person name="Semenov A.N."/>
            <person name="Ryzhova N."/>
        </authorList>
    </citation>
    <scope>NUCLEOTIDE SEQUENCE [LARGE SCALE GENOMIC DNA]</scope>
    <source>
        <strain evidence="1 2">MPKMM3633</strain>
    </source>
</reference>
<gene>
    <name evidence="1" type="ORF">MP3633_2268</name>
</gene>
<dbReference type="KEGG" id="mpri:MP3633_2268"/>
<organism evidence="1 2">
    <name type="scientific">Marinomonas primoryensis</name>
    <dbReference type="NCBI Taxonomy" id="178399"/>
    <lineage>
        <taxon>Bacteria</taxon>
        <taxon>Pseudomonadati</taxon>
        <taxon>Pseudomonadota</taxon>
        <taxon>Gammaproteobacteria</taxon>
        <taxon>Oceanospirillales</taxon>
        <taxon>Oceanospirillaceae</taxon>
        <taxon>Marinomonas</taxon>
    </lineage>
</organism>
<dbReference type="AlphaFoldDB" id="A0A859CWD6"/>
<accession>A0A859CWD6</accession>
<proteinExistence type="predicted"/>
<evidence type="ECO:0000313" key="2">
    <source>
        <dbReference type="Proteomes" id="UP000509371"/>
    </source>
</evidence>
<dbReference type="Proteomes" id="UP000509371">
    <property type="component" value="Chromosome"/>
</dbReference>
<protein>
    <submittedName>
        <fullName evidence="1">Uncharacterized protein</fullName>
    </submittedName>
</protein>
<dbReference type="EMBL" id="CP054301">
    <property type="protein sequence ID" value="QKK80995.1"/>
    <property type="molecule type" value="Genomic_DNA"/>
</dbReference>
<name>A0A859CWD6_9GAMM</name>
<sequence length="45" mass="5594">MIRIRPRERPCHEEIANPYRNKSEYETYSRHGFWVLERLVVVTDF</sequence>